<accession>A0A8K1B0K0</accession>
<dbReference type="GO" id="GO:0010333">
    <property type="term" value="F:terpene synthase activity"/>
    <property type="evidence" value="ECO:0007669"/>
    <property type="project" value="InterPro"/>
</dbReference>
<keyword evidence="2" id="KW-0460">Magnesium</keyword>
<dbReference type="SFLD" id="SFLDG01014">
    <property type="entry name" value="Terpene_Cyclase_Like_1_N-term"/>
    <property type="match status" value="1"/>
</dbReference>
<dbReference type="PANTHER" id="PTHR31739:SF25">
    <property type="entry name" value="(E,E)-GERANYLLINALOOL SYNTHASE"/>
    <property type="match status" value="1"/>
</dbReference>
<sequence>MDFSQYSSIQSQVDKIKEKMFSSTCDPYSFISPSAYDTAWLAMIPDPHQPLQPMFKNCLDWVLYNQNEQGFWGECDAHGMPTINCLPSTLACIVALKKWNTGGESIKKGLAFVHANTEKLIREMNKQYCGRWFAIVFPAMVELANTVVGEELVFPDSLIGVVSELFNKRQQILEKEELVDMHQNSPLLAYLEALPTSYDIDKDVILNQLSNDGSLFQSPSAIASAFMATGSKECMAYLVSLVQRYDNGVPRTYPMDEDLINLCMVNQLVRLGIAEHFVLEIEEILEQVYRNYLNQEAWPKSNSDVAAQLLKNSLAFCLLRMHGYSVSSDIFCWFLNHEDIRVQIENNHEYFSSALLNVYRATDLMFSGEDDLQEARSFSKQILEKILSVGTRDQTHLSLPNLRRVLLSFAIMDFHSTLQSQVDKIKEKMFSSTCDPYSFILLPLMTLHERTRVLGECDAHGMPTINCLPSTLACIVALKSGILGRKYQERRKDSSYTCRIGLVHANTEKLIREMNKQYCGRCEAKYHNLCAFYGEELVDMHQNSPLLAYLEALPTSYDIDKDVILNQLSNDGSLFNPLRHSKCIYGHGKQRVHGLLSITRTKI</sequence>
<organism evidence="4">
    <name type="scientific">Juglans sigillata</name>
    <dbReference type="NCBI Taxonomy" id="224355"/>
    <lineage>
        <taxon>Eukaryota</taxon>
        <taxon>Viridiplantae</taxon>
        <taxon>Streptophyta</taxon>
        <taxon>Embryophyta</taxon>
        <taxon>Tracheophyta</taxon>
        <taxon>Spermatophyta</taxon>
        <taxon>Magnoliopsida</taxon>
        <taxon>eudicotyledons</taxon>
        <taxon>Gunneridae</taxon>
        <taxon>Pentapetalae</taxon>
        <taxon>rosids</taxon>
        <taxon>fabids</taxon>
        <taxon>Fagales</taxon>
        <taxon>Juglandaceae</taxon>
        <taxon>Juglans</taxon>
    </lineage>
</organism>
<name>A0A8K1B0K0_9ROSI</name>
<comment type="cofactor">
    <cofactor evidence="1">
        <name>Mg(2+)</name>
        <dbReference type="ChEBI" id="CHEBI:18420"/>
    </cofactor>
</comment>
<dbReference type="InterPro" id="IPR036965">
    <property type="entry name" value="Terpene_synth_N_sf"/>
</dbReference>
<dbReference type="Pfam" id="PF01397">
    <property type="entry name" value="Terpene_synth"/>
    <property type="match status" value="1"/>
</dbReference>
<dbReference type="GO" id="GO:0016102">
    <property type="term" value="P:diterpenoid biosynthetic process"/>
    <property type="evidence" value="ECO:0007669"/>
    <property type="project" value="TreeGrafter"/>
</dbReference>
<proteinExistence type="evidence at transcript level"/>
<feature type="domain" description="Terpene synthase N-terminal" evidence="3">
    <location>
        <begin position="211"/>
        <end position="393"/>
    </location>
</feature>
<dbReference type="InterPro" id="IPR050148">
    <property type="entry name" value="Terpene_synthase-like"/>
</dbReference>
<dbReference type="GO" id="GO:0000287">
    <property type="term" value="F:magnesium ion binding"/>
    <property type="evidence" value="ECO:0007669"/>
    <property type="project" value="TreeGrafter"/>
</dbReference>
<dbReference type="InterPro" id="IPR008930">
    <property type="entry name" value="Terpenoid_cyclase/PrenylTrfase"/>
</dbReference>
<evidence type="ECO:0000313" key="4">
    <source>
        <dbReference type="EMBL" id="QWQ79581.1"/>
    </source>
</evidence>
<dbReference type="SUPFAM" id="SSF48239">
    <property type="entry name" value="Terpenoid cyclases/Protein prenyltransferases"/>
    <property type="match status" value="2"/>
</dbReference>
<evidence type="ECO:0000256" key="2">
    <source>
        <dbReference type="ARBA" id="ARBA00022842"/>
    </source>
</evidence>
<protein>
    <submittedName>
        <fullName evidence="4">TPS23</fullName>
    </submittedName>
</protein>
<dbReference type="InterPro" id="IPR001906">
    <property type="entry name" value="Terpene_synth_N"/>
</dbReference>
<dbReference type="Gene3D" id="1.50.10.130">
    <property type="entry name" value="Terpene synthase, N-terminal domain"/>
    <property type="match status" value="1"/>
</dbReference>
<dbReference type="AlphaFoldDB" id="A0A8K1B0K0"/>
<dbReference type="Gene3D" id="1.50.10.160">
    <property type="match status" value="1"/>
</dbReference>
<evidence type="ECO:0000259" key="3">
    <source>
        <dbReference type="Pfam" id="PF01397"/>
    </source>
</evidence>
<dbReference type="EMBL" id="MW592948">
    <property type="protein sequence ID" value="QWQ79581.1"/>
    <property type="molecule type" value="mRNA"/>
</dbReference>
<evidence type="ECO:0000256" key="1">
    <source>
        <dbReference type="ARBA" id="ARBA00001946"/>
    </source>
</evidence>
<reference evidence="4" key="1">
    <citation type="submission" date="2021-02" db="EMBL/GenBank/DDBJ databases">
        <authorList>
            <person name="Yin Q.X."/>
            <person name="Jiang S.L."/>
            <person name="Li D.X."/>
            <person name="Yang R."/>
            <person name="Huang H.L."/>
            <person name="Tang Q."/>
            <person name="Wang Y."/>
            <person name="Chen Z."/>
        </authorList>
    </citation>
    <scope>NUCLEOTIDE SEQUENCE</scope>
</reference>
<dbReference type="PANTHER" id="PTHR31739">
    <property type="entry name" value="ENT-COPALYL DIPHOSPHATE SYNTHASE, CHLOROPLASTIC"/>
    <property type="match status" value="1"/>
</dbReference>